<dbReference type="EMBL" id="JACWLN010000006">
    <property type="protein sequence ID" value="MBD1261709.1"/>
    <property type="molecule type" value="Genomic_DNA"/>
</dbReference>
<reference evidence="4 5" key="1">
    <citation type="submission" date="2018-05" db="EMBL/GenBank/DDBJ databases">
        <title>Genomic Encyclopedia of Archaeal and Bacterial Type Strains, Phase II (KMG-II): from individual species to whole genera.</title>
        <authorList>
            <person name="Goeker M."/>
        </authorList>
    </citation>
    <scope>NUCLEOTIDE SEQUENCE [LARGE SCALE GENOMIC DNA]</scope>
    <source>
        <strain evidence="4 5">DSM 23514</strain>
    </source>
</reference>
<dbReference type="RefSeq" id="WP_109652108.1">
    <property type="nucleotide sequence ID" value="NZ_CAJQNU010000024.1"/>
</dbReference>
<evidence type="ECO:0000259" key="2">
    <source>
        <dbReference type="Pfam" id="PF12158"/>
    </source>
</evidence>
<keyword evidence="1" id="KW-1133">Transmembrane helix</keyword>
<dbReference type="PROSITE" id="PS51257">
    <property type="entry name" value="PROKAR_LIPOPROTEIN"/>
    <property type="match status" value="1"/>
</dbReference>
<reference evidence="3 6" key="2">
    <citation type="submission" date="2020-07" db="EMBL/GenBank/DDBJ databases">
        <title>The draft genome sequence of Maribacter polysiphoniae KCTC 22021.</title>
        <authorList>
            <person name="Mu L."/>
        </authorList>
    </citation>
    <scope>NUCLEOTIDE SEQUENCE [LARGE SCALE GENOMIC DNA]</scope>
    <source>
        <strain evidence="3 6">KCTC 22021</strain>
    </source>
</reference>
<keyword evidence="1" id="KW-0472">Membrane</keyword>
<organism evidence="4 5">
    <name type="scientific">Maribacter polysiphoniae</name>
    <dbReference type="NCBI Taxonomy" id="429344"/>
    <lineage>
        <taxon>Bacteria</taxon>
        <taxon>Pseudomonadati</taxon>
        <taxon>Bacteroidota</taxon>
        <taxon>Flavobacteriia</taxon>
        <taxon>Flavobacteriales</taxon>
        <taxon>Flavobacteriaceae</taxon>
        <taxon>Maribacter</taxon>
    </lineage>
</organism>
<evidence type="ECO:0000256" key="1">
    <source>
        <dbReference type="SAM" id="Phobius"/>
    </source>
</evidence>
<feature type="transmembrane region" description="Helical" evidence="1">
    <location>
        <begin position="7"/>
        <end position="32"/>
    </location>
</feature>
<comment type="caution">
    <text evidence="4">The sequence shown here is derived from an EMBL/GenBank/DDBJ whole genome shotgun (WGS) entry which is preliminary data.</text>
</comment>
<dbReference type="Pfam" id="PF12158">
    <property type="entry name" value="DUF3592"/>
    <property type="match status" value="1"/>
</dbReference>
<proteinExistence type="predicted"/>
<sequence>MRTLIKIIYIVGITAMFAFLILLTVFACYSIYKPIVLLTENNKYQWEEREAEIQKVELESLPNPDMPEEASMVFPLDECKIQYTYHYGGEYYTNTLIGLNQEKEYNSNFHNELYKKLKDKHKVIVYVNPKNPSQSSLLKYDIDLKDIGAAIAFLIFPLLLIHWGYVGKKHPAEYLADQLNIIP</sequence>
<feature type="domain" description="DUF3592" evidence="2">
    <location>
        <begin position="82"/>
        <end position="138"/>
    </location>
</feature>
<dbReference type="AlphaFoldDB" id="A0A316DX44"/>
<gene>
    <name evidence="3" type="ORF">HZY62_13980</name>
    <name evidence="4" type="ORF">LX92_02959</name>
</gene>
<dbReference type="InterPro" id="IPR021994">
    <property type="entry name" value="DUF3592"/>
</dbReference>
<keyword evidence="6" id="KW-1185">Reference proteome</keyword>
<dbReference type="Proteomes" id="UP000245667">
    <property type="component" value="Unassembled WGS sequence"/>
</dbReference>
<name>A0A316DX44_9FLAO</name>
<evidence type="ECO:0000313" key="3">
    <source>
        <dbReference type="EMBL" id="MBD1261709.1"/>
    </source>
</evidence>
<dbReference type="OrthoDB" id="1179002at2"/>
<keyword evidence="1" id="KW-0812">Transmembrane</keyword>
<protein>
    <submittedName>
        <fullName evidence="3">DUF3592 domain-containing protein</fullName>
    </submittedName>
    <submittedName>
        <fullName evidence="4">Uncharacterized protein DUF3592</fullName>
    </submittedName>
</protein>
<evidence type="ECO:0000313" key="5">
    <source>
        <dbReference type="Proteomes" id="UP000245667"/>
    </source>
</evidence>
<dbReference type="EMBL" id="QGGQ01000007">
    <property type="protein sequence ID" value="PWK22485.1"/>
    <property type="molecule type" value="Genomic_DNA"/>
</dbReference>
<feature type="transmembrane region" description="Helical" evidence="1">
    <location>
        <begin position="147"/>
        <end position="166"/>
    </location>
</feature>
<evidence type="ECO:0000313" key="4">
    <source>
        <dbReference type="EMBL" id="PWK22485.1"/>
    </source>
</evidence>
<accession>A0A316DX44</accession>
<evidence type="ECO:0000313" key="6">
    <source>
        <dbReference type="Proteomes" id="UP000651837"/>
    </source>
</evidence>
<dbReference type="Proteomes" id="UP000651837">
    <property type="component" value="Unassembled WGS sequence"/>
</dbReference>